<keyword evidence="1" id="KW-0812">Transmembrane</keyword>
<evidence type="ECO:0000313" key="2">
    <source>
        <dbReference type="EMBL" id="RZV10821.1"/>
    </source>
</evidence>
<organism evidence="2 3">
    <name type="scientific">Natrinema hispanicum</name>
    <dbReference type="NCBI Taxonomy" id="392421"/>
    <lineage>
        <taxon>Archaea</taxon>
        <taxon>Methanobacteriati</taxon>
        <taxon>Methanobacteriota</taxon>
        <taxon>Stenosarchaea group</taxon>
        <taxon>Halobacteria</taxon>
        <taxon>Halobacteriales</taxon>
        <taxon>Natrialbaceae</taxon>
        <taxon>Natrinema</taxon>
    </lineage>
</organism>
<feature type="transmembrane region" description="Helical" evidence="1">
    <location>
        <begin position="377"/>
        <end position="397"/>
    </location>
</feature>
<dbReference type="EMBL" id="SHMP01000004">
    <property type="protein sequence ID" value="RZV10821.1"/>
    <property type="molecule type" value="Genomic_DNA"/>
</dbReference>
<keyword evidence="1" id="KW-0472">Membrane</keyword>
<dbReference type="RefSeq" id="WP_130500270.1">
    <property type="nucleotide sequence ID" value="NZ_SHMP01000004.1"/>
</dbReference>
<feature type="transmembrane region" description="Helical" evidence="1">
    <location>
        <begin position="249"/>
        <end position="266"/>
    </location>
</feature>
<sequence>MRRSAIEMTVAVGFLAVAIGLLVARANPATAYEPSVYVGTPTITWAGFALALAIAVGTTLVCRGRQQGVGIGLGALTVTAIVSLPLVRNYRFAGMGDALTHLGLTRDIVAGATQPHELFYPGLHAIATVFHFVGGVSIERGLLIGMVVLFVPFVVFVPLVVRGMAGSELAVGIAAIASWMVLPVNNIATHMAVHTNSNALFLVPPAVFALVAYLRRRSTVERLPLGVSPFSALILLTGFALLVVHPQQMINVVVLIGAVSGVQYLARWRFDDHPMLEHPTTYAHTISLGALFGIWALSNERFRQAVIALVTGLLAQDVGGNSTVNQRGTSLTEIGGSLTELFVKMFLDKAVIAIIVGLFILVVWLRRTSLDDEPRSFVNYVSLSLFPLTGMFLVYFLGTPTMAFRQMGFIYVLLTILAGIAFARLTGSLSSVITRPGANAVVALVLSACLVLGLMTVFTSPLIYNPSQHVTDEMMSGYEDALGHGAEGVPYAGMGYDPYRYDHGINGISGGGSGTISGASATTGTANASVFSAGNYTGAYPADKYYLVFTEWDRTKEIDIYEGLNYDRAALEELDTEPDVNKVISNDEFKMYTVNGTTVNRTPTNRTPTNSTA</sequence>
<evidence type="ECO:0000256" key="1">
    <source>
        <dbReference type="SAM" id="Phobius"/>
    </source>
</evidence>
<feature type="transmembrane region" description="Helical" evidence="1">
    <location>
        <begin position="346"/>
        <end position="365"/>
    </location>
</feature>
<feature type="transmembrane region" description="Helical" evidence="1">
    <location>
        <begin position="42"/>
        <end position="62"/>
    </location>
</feature>
<feature type="transmembrane region" description="Helical" evidence="1">
    <location>
        <begin position="223"/>
        <end position="243"/>
    </location>
</feature>
<protein>
    <recommendedName>
        <fullName evidence="4">Dolichyl-phosphate-mannose-protein mannosyltransferase</fullName>
    </recommendedName>
</protein>
<dbReference type="AlphaFoldDB" id="A0A482YDT2"/>
<reference evidence="2 3" key="1">
    <citation type="submission" date="2019-02" db="EMBL/GenBank/DDBJ databases">
        <title>Genomic Encyclopedia of Archaeal and Bacterial Type Strains, Phase II (KMG-II): from individual species to whole genera.</title>
        <authorList>
            <person name="Goeker M."/>
        </authorList>
    </citation>
    <scope>NUCLEOTIDE SEQUENCE [LARGE SCALE GENOMIC DNA]</scope>
    <source>
        <strain evidence="2 3">DSM 18328</strain>
    </source>
</reference>
<comment type="caution">
    <text evidence="2">The sequence shown here is derived from an EMBL/GenBank/DDBJ whole genome shotgun (WGS) entry which is preliminary data.</text>
</comment>
<dbReference type="Proteomes" id="UP000291097">
    <property type="component" value="Unassembled WGS sequence"/>
</dbReference>
<proteinExistence type="predicted"/>
<accession>A0A482YDT2</accession>
<evidence type="ECO:0000313" key="3">
    <source>
        <dbReference type="Proteomes" id="UP000291097"/>
    </source>
</evidence>
<feature type="transmembrane region" description="Helical" evidence="1">
    <location>
        <begin position="173"/>
        <end position="193"/>
    </location>
</feature>
<gene>
    <name evidence="2" type="ORF">BDK88_2015</name>
</gene>
<dbReference type="OrthoDB" id="137309at2157"/>
<name>A0A482YDT2_9EURY</name>
<feature type="transmembrane region" description="Helical" evidence="1">
    <location>
        <begin position="199"/>
        <end position="216"/>
    </location>
</feature>
<feature type="transmembrane region" description="Helical" evidence="1">
    <location>
        <begin position="69"/>
        <end position="87"/>
    </location>
</feature>
<feature type="transmembrane region" description="Helical" evidence="1">
    <location>
        <begin position="142"/>
        <end position="161"/>
    </location>
</feature>
<keyword evidence="1" id="KW-1133">Transmembrane helix</keyword>
<feature type="transmembrane region" description="Helical" evidence="1">
    <location>
        <begin position="440"/>
        <end position="464"/>
    </location>
</feature>
<evidence type="ECO:0008006" key="4">
    <source>
        <dbReference type="Google" id="ProtNLM"/>
    </source>
</evidence>
<feature type="transmembrane region" description="Helical" evidence="1">
    <location>
        <begin position="409"/>
        <end position="434"/>
    </location>
</feature>